<dbReference type="GO" id="GO:0046872">
    <property type="term" value="F:metal ion binding"/>
    <property type="evidence" value="ECO:0007669"/>
    <property type="project" value="UniProtKB-KW"/>
</dbReference>
<organism evidence="5 6">
    <name type="scientific">Salipaludibacillus aurantiacus</name>
    <dbReference type="NCBI Taxonomy" id="1601833"/>
    <lineage>
        <taxon>Bacteria</taxon>
        <taxon>Bacillati</taxon>
        <taxon>Bacillota</taxon>
        <taxon>Bacilli</taxon>
        <taxon>Bacillales</taxon>
        <taxon>Bacillaceae</taxon>
    </lineage>
</organism>
<dbReference type="OrthoDB" id="9794212at2"/>
<dbReference type="InterPro" id="IPR023214">
    <property type="entry name" value="HAD_sf"/>
</dbReference>
<dbReference type="RefSeq" id="WP_093046975.1">
    <property type="nucleotide sequence ID" value="NZ_FOGT01000001.1"/>
</dbReference>
<dbReference type="Gene3D" id="1.20.1440.100">
    <property type="entry name" value="SG protein - dephosphorylation function"/>
    <property type="match status" value="1"/>
</dbReference>
<name>A0A1H9NV33_9BACI</name>
<protein>
    <submittedName>
        <fullName evidence="5">HAD-superfamily subfamily IB hydrolase, TIGR01490</fullName>
    </submittedName>
</protein>
<dbReference type="PANTHER" id="PTHR43344">
    <property type="entry name" value="PHOSPHOSERINE PHOSPHATASE"/>
    <property type="match status" value="1"/>
</dbReference>
<dbReference type="Gene3D" id="3.40.50.1000">
    <property type="entry name" value="HAD superfamily/HAD-like"/>
    <property type="match status" value="1"/>
</dbReference>
<comment type="similarity">
    <text evidence="1">Belongs to the HAD-like hydrolase superfamily. SerB family.</text>
</comment>
<dbReference type="Proteomes" id="UP000198571">
    <property type="component" value="Unassembled WGS sequence"/>
</dbReference>
<proteinExistence type="inferred from homology"/>
<dbReference type="InterPro" id="IPR036412">
    <property type="entry name" value="HAD-like_sf"/>
</dbReference>
<dbReference type="STRING" id="1601833.SAMN05518684_10111"/>
<keyword evidence="4" id="KW-0460">Magnesium</keyword>
<dbReference type="GO" id="GO:0016787">
    <property type="term" value="F:hydrolase activity"/>
    <property type="evidence" value="ECO:0007669"/>
    <property type="project" value="UniProtKB-KW"/>
</dbReference>
<dbReference type="SUPFAM" id="SSF56784">
    <property type="entry name" value="HAD-like"/>
    <property type="match status" value="1"/>
</dbReference>
<gene>
    <name evidence="5" type="ORF">SAMN05518684_10111</name>
</gene>
<accession>A0A1H9NV33</accession>
<evidence type="ECO:0000313" key="5">
    <source>
        <dbReference type="EMBL" id="SER39782.1"/>
    </source>
</evidence>
<evidence type="ECO:0000256" key="1">
    <source>
        <dbReference type="ARBA" id="ARBA00009184"/>
    </source>
</evidence>
<keyword evidence="6" id="KW-1185">Reference proteome</keyword>
<dbReference type="PANTHER" id="PTHR43344:SF13">
    <property type="entry name" value="PHOSPHATASE RV3661-RELATED"/>
    <property type="match status" value="1"/>
</dbReference>
<evidence type="ECO:0000256" key="2">
    <source>
        <dbReference type="ARBA" id="ARBA00022723"/>
    </source>
</evidence>
<keyword evidence="3 5" id="KW-0378">Hydrolase</keyword>
<evidence type="ECO:0000313" key="6">
    <source>
        <dbReference type="Proteomes" id="UP000198571"/>
    </source>
</evidence>
<reference evidence="6" key="1">
    <citation type="submission" date="2016-10" db="EMBL/GenBank/DDBJ databases">
        <authorList>
            <person name="Varghese N."/>
            <person name="Submissions S."/>
        </authorList>
    </citation>
    <scope>NUCLEOTIDE SEQUENCE [LARGE SCALE GENOMIC DNA]</scope>
    <source>
        <strain evidence="6">S9</strain>
    </source>
</reference>
<dbReference type="EMBL" id="FOGT01000001">
    <property type="protein sequence ID" value="SER39782.1"/>
    <property type="molecule type" value="Genomic_DNA"/>
</dbReference>
<evidence type="ECO:0000256" key="3">
    <source>
        <dbReference type="ARBA" id="ARBA00022801"/>
    </source>
</evidence>
<evidence type="ECO:0000256" key="4">
    <source>
        <dbReference type="ARBA" id="ARBA00022842"/>
    </source>
</evidence>
<keyword evidence="2" id="KW-0479">Metal-binding</keyword>
<sequence>MAVVTVDFDGTLYQGNSFKAMFLVAKKEFTWKEWMVVSGGLVKAGVLGVFKGKQAFRQAFFKSFARSFKGKTAKELEAFFKTLVLEGYDEIHYDLVKKIRQHQSEGDEIIILSGALEPFLHAFIKELDLEVHVISTELEFDSEGQCTGETGPIVNGEEKVRRIVDWLGNKSLSANNKKADTDDLWAYADSENDLPLLEFVNNPVVVNPDKSMKQIAEKKEWPVF</sequence>
<dbReference type="NCBIfam" id="TIGR01488">
    <property type="entry name" value="HAD-SF-IB"/>
    <property type="match status" value="1"/>
</dbReference>
<dbReference type="AlphaFoldDB" id="A0A1H9NV33"/>
<dbReference type="InterPro" id="IPR050582">
    <property type="entry name" value="HAD-like_SerB"/>
</dbReference>
<dbReference type="Pfam" id="PF12710">
    <property type="entry name" value="HAD"/>
    <property type="match status" value="1"/>
</dbReference>